<feature type="transmembrane region" description="Helical" evidence="7">
    <location>
        <begin position="134"/>
        <end position="154"/>
    </location>
</feature>
<evidence type="ECO:0000256" key="5">
    <source>
        <dbReference type="ARBA" id="ARBA00022989"/>
    </source>
</evidence>
<evidence type="ECO:0000256" key="3">
    <source>
        <dbReference type="ARBA" id="ARBA00022448"/>
    </source>
</evidence>
<feature type="transmembrane region" description="Helical" evidence="7">
    <location>
        <begin position="50"/>
        <end position="67"/>
    </location>
</feature>
<keyword evidence="3" id="KW-0813">Transport</keyword>
<dbReference type="Pfam" id="PF00999">
    <property type="entry name" value="Na_H_Exchanger"/>
    <property type="match status" value="1"/>
</dbReference>
<evidence type="ECO:0000256" key="1">
    <source>
        <dbReference type="ARBA" id="ARBA00004141"/>
    </source>
</evidence>
<dbReference type="Proteomes" id="UP000265768">
    <property type="component" value="Unassembled WGS sequence"/>
</dbReference>
<feature type="transmembrane region" description="Helical" evidence="7">
    <location>
        <begin position="207"/>
        <end position="225"/>
    </location>
</feature>
<evidence type="ECO:0000256" key="2">
    <source>
        <dbReference type="ARBA" id="ARBA00005551"/>
    </source>
</evidence>
<feature type="domain" description="UBP-type" evidence="8">
    <location>
        <begin position="587"/>
        <end position="674"/>
    </location>
</feature>
<evidence type="ECO:0000256" key="6">
    <source>
        <dbReference type="ARBA" id="ARBA00023136"/>
    </source>
</evidence>
<keyword evidence="6 7" id="KW-0472">Membrane</keyword>
<evidence type="ECO:0000259" key="8">
    <source>
        <dbReference type="PROSITE" id="PS50271"/>
    </source>
</evidence>
<dbReference type="GO" id="GO:1902600">
    <property type="term" value="P:proton transmembrane transport"/>
    <property type="evidence" value="ECO:0007669"/>
    <property type="project" value="InterPro"/>
</dbReference>
<dbReference type="PANTHER" id="PTHR42751:SF3">
    <property type="entry name" value="SODIUM_GLUTAMATE SYMPORTER"/>
    <property type="match status" value="1"/>
</dbReference>
<dbReference type="GO" id="GO:0006813">
    <property type="term" value="P:potassium ion transport"/>
    <property type="evidence" value="ECO:0007669"/>
    <property type="project" value="InterPro"/>
</dbReference>
<dbReference type="InterPro" id="IPR003148">
    <property type="entry name" value="RCK_N"/>
</dbReference>
<keyword evidence="4 7" id="KW-0812">Transmembrane</keyword>
<feature type="transmembrane region" description="Helical" evidence="7">
    <location>
        <begin position="24"/>
        <end position="43"/>
    </location>
</feature>
<dbReference type="GO" id="GO:0016020">
    <property type="term" value="C:membrane"/>
    <property type="evidence" value="ECO:0007669"/>
    <property type="project" value="UniProtKB-SubCell"/>
</dbReference>
<evidence type="ECO:0000313" key="10">
    <source>
        <dbReference type="EMBL" id="RJL22099.1"/>
    </source>
</evidence>
<dbReference type="PANTHER" id="PTHR42751">
    <property type="entry name" value="SODIUM/HYDROGEN EXCHANGER FAMILY/TRKA DOMAIN PROTEIN"/>
    <property type="match status" value="1"/>
</dbReference>
<dbReference type="Pfam" id="PF02148">
    <property type="entry name" value="zf-UBP"/>
    <property type="match status" value="1"/>
</dbReference>
<dbReference type="InterPro" id="IPR006153">
    <property type="entry name" value="Cation/H_exchanger_TM"/>
</dbReference>
<gene>
    <name evidence="10" type="ORF">D5H75_36525</name>
</gene>
<comment type="caution">
    <text evidence="10">The sequence shown here is derived from an EMBL/GenBank/DDBJ whole genome shotgun (WGS) entry which is preliminary data.</text>
</comment>
<keyword evidence="5 7" id="KW-1133">Transmembrane helix</keyword>
<dbReference type="InterPro" id="IPR001607">
    <property type="entry name" value="Znf_UBP"/>
</dbReference>
<feature type="transmembrane region" description="Helical" evidence="7">
    <location>
        <begin position="245"/>
        <end position="272"/>
    </location>
</feature>
<name>A0A3A4A124_9ACTN</name>
<dbReference type="InterPro" id="IPR036291">
    <property type="entry name" value="NAD(P)-bd_dom_sf"/>
</dbReference>
<feature type="transmembrane region" description="Helical" evidence="7">
    <location>
        <begin position="73"/>
        <end position="93"/>
    </location>
</feature>
<accession>A0A3A4A124</accession>
<dbReference type="EMBL" id="QZEY01000023">
    <property type="protein sequence ID" value="RJL22099.1"/>
    <property type="molecule type" value="Genomic_DNA"/>
</dbReference>
<evidence type="ECO:0000256" key="4">
    <source>
        <dbReference type="ARBA" id="ARBA00022692"/>
    </source>
</evidence>
<comment type="similarity">
    <text evidence="2">Belongs to the monovalent cation:proton antiporter 2 (CPA2) transporter (TC 2.A.37) family.</text>
</comment>
<organism evidence="10 11">
    <name type="scientific">Bailinhaonella thermotolerans</name>
    <dbReference type="NCBI Taxonomy" id="1070861"/>
    <lineage>
        <taxon>Bacteria</taxon>
        <taxon>Bacillati</taxon>
        <taxon>Actinomycetota</taxon>
        <taxon>Actinomycetes</taxon>
        <taxon>Streptosporangiales</taxon>
        <taxon>Streptosporangiaceae</taxon>
        <taxon>Bailinhaonella</taxon>
    </lineage>
</organism>
<reference evidence="10 11" key="1">
    <citation type="submission" date="2018-09" db="EMBL/GenBank/DDBJ databases">
        <title>YIM 75507 draft genome.</title>
        <authorList>
            <person name="Tang S."/>
            <person name="Feng Y."/>
        </authorList>
    </citation>
    <scope>NUCLEOTIDE SEQUENCE [LARGE SCALE GENOMIC DNA]</scope>
    <source>
        <strain evidence="10 11">YIM 75507</strain>
    </source>
</reference>
<feature type="transmembrane region" description="Helical" evidence="7">
    <location>
        <begin position="105"/>
        <end position="128"/>
    </location>
</feature>
<keyword evidence="11" id="KW-1185">Reference proteome</keyword>
<feature type="domain" description="RCK N-terminal" evidence="9">
    <location>
        <begin position="429"/>
        <end position="546"/>
    </location>
</feature>
<dbReference type="PROSITE" id="PS51201">
    <property type="entry name" value="RCK_N"/>
    <property type="match status" value="1"/>
</dbReference>
<proteinExistence type="inferred from homology"/>
<dbReference type="Gene3D" id="3.30.40.10">
    <property type="entry name" value="Zinc/RING finger domain, C3HC4 (zinc finger)"/>
    <property type="match status" value="1"/>
</dbReference>
<evidence type="ECO:0000259" key="9">
    <source>
        <dbReference type="PROSITE" id="PS51201"/>
    </source>
</evidence>
<dbReference type="SUPFAM" id="SSF57850">
    <property type="entry name" value="RING/U-box"/>
    <property type="match status" value="1"/>
</dbReference>
<comment type="subcellular location">
    <subcellularLocation>
        <location evidence="1">Membrane</location>
        <topology evidence="1">Multi-pass membrane protein</topology>
    </subcellularLocation>
</comment>
<protein>
    <submittedName>
        <fullName evidence="10">Uncharacterized protein</fullName>
    </submittedName>
</protein>
<sequence length="674" mass="70228">MDPPIEPVGRHVTAVALSAGTPEFLGPVVVFLFAAALIGYVFVRARVVPIVGFLLAGVVIGPNQLGLVANAEVVQAAAEVGVLLLLFTIGMEFSLERLLAIRRYVLVGGGLQVLLSVAVTAGLVMGFGTGWQDALFTGFLVSLSSTAIVMKVLAGAGRTRDTTGQAALAVLIFQDLIVVLMVLLVPLLAASAAPGSSAGSAAGPWELARVLGTAVAVLALVLVVARKVMPPLLEKVARTCSPELFLLTVVAIGLGTAYLTSLAGVSLSLGAFLAGLVVSESPHSSHALSEVLPLQIVFSAVFFVSIGMLLDVRFVLDHWLLILGLAVGTVLIKTLTGAVAVAALRIAVPTALGTGLLLAQIGEFSFVLQQSAPGLSPAGLGANGAQALIAVTVLLMALTPVLSWLGERLGRRARPVRRRTPEAPAPQTPGGVLVIGWGPVASEVAALSRDRGCQVTVTTLSPDLAAQAAADGHRVVRGDALRQHVLEEAGLHDAGVILIAEDEAEHTIRLLNVIRRYAPDAAVIVRPTDEVDPAALVGAGASRVVDGTRSVGRTVKDAMVRALGREPDTAPYPDTSLPVAYEPDPDTACPHTQSIQVVLPSTPGCAECLREGRTDWVHLRTCLTCGHVGCCDSSPRRHATRHWKDTGHPIIASAEPDEDWAYCYADDTTLDPIR</sequence>
<dbReference type="InterPro" id="IPR038770">
    <property type="entry name" value="Na+/solute_symporter_sf"/>
</dbReference>
<dbReference type="AlphaFoldDB" id="A0A3A4A124"/>
<evidence type="ECO:0000256" key="7">
    <source>
        <dbReference type="SAM" id="Phobius"/>
    </source>
</evidence>
<dbReference type="Gene3D" id="3.40.50.720">
    <property type="entry name" value="NAD(P)-binding Rossmann-like Domain"/>
    <property type="match status" value="1"/>
</dbReference>
<feature type="transmembrane region" description="Helical" evidence="7">
    <location>
        <begin position="385"/>
        <end position="405"/>
    </location>
</feature>
<dbReference type="PROSITE" id="PS50271">
    <property type="entry name" value="ZF_UBP"/>
    <property type="match status" value="1"/>
</dbReference>
<dbReference type="InterPro" id="IPR013083">
    <property type="entry name" value="Znf_RING/FYVE/PHD"/>
</dbReference>
<dbReference type="OrthoDB" id="120315at2"/>
<dbReference type="GO" id="GO:0008270">
    <property type="term" value="F:zinc ion binding"/>
    <property type="evidence" value="ECO:0007669"/>
    <property type="project" value="InterPro"/>
</dbReference>
<dbReference type="Pfam" id="PF02254">
    <property type="entry name" value="TrkA_N"/>
    <property type="match status" value="1"/>
</dbReference>
<feature type="transmembrane region" description="Helical" evidence="7">
    <location>
        <begin position="319"/>
        <end position="348"/>
    </location>
</feature>
<evidence type="ECO:0000313" key="11">
    <source>
        <dbReference type="Proteomes" id="UP000265768"/>
    </source>
</evidence>
<dbReference type="SUPFAM" id="SSF51735">
    <property type="entry name" value="NAD(P)-binding Rossmann-fold domains"/>
    <property type="match status" value="1"/>
</dbReference>
<feature type="transmembrane region" description="Helical" evidence="7">
    <location>
        <begin position="292"/>
        <end position="312"/>
    </location>
</feature>
<dbReference type="Gene3D" id="1.20.1530.20">
    <property type="match status" value="1"/>
</dbReference>
<feature type="transmembrane region" description="Helical" evidence="7">
    <location>
        <begin position="166"/>
        <end position="187"/>
    </location>
</feature>
<dbReference type="GO" id="GO:0015297">
    <property type="term" value="F:antiporter activity"/>
    <property type="evidence" value="ECO:0007669"/>
    <property type="project" value="InterPro"/>
</dbReference>